<evidence type="ECO:0000256" key="2">
    <source>
        <dbReference type="ARBA" id="ARBA00010742"/>
    </source>
</evidence>
<feature type="chain" id="PRO_5002836705" evidence="4">
    <location>
        <begin position="32"/>
        <end position="340"/>
    </location>
</feature>
<evidence type="ECO:0000256" key="1">
    <source>
        <dbReference type="ARBA" id="ARBA00004418"/>
    </source>
</evidence>
<gene>
    <name evidence="6" type="primary">hpoP</name>
</gene>
<dbReference type="AlphaFoldDB" id="B5MAB9"/>
<evidence type="ECO:0000256" key="4">
    <source>
        <dbReference type="SAM" id="SignalP"/>
    </source>
</evidence>
<proteinExistence type="inferred from homology"/>
<keyword evidence="3 4" id="KW-0732">Signal</keyword>
<dbReference type="EMBL" id="FM202432">
    <property type="protein sequence ID" value="CAR47847.1"/>
    <property type="molecule type" value="Genomic_DNA"/>
</dbReference>
<dbReference type="SUPFAM" id="SSF53850">
    <property type="entry name" value="Periplasmic binding protein-like II"/>
    <property type="match status" value="1"/>
</dbReference>
<name>B5MAB9_9NOCA</name>
<feature type="domain" description="SsuA/THI5-like" evidence="5">
    <location>
        <begin position="53"/>
        <end position="256"/>
    </location>
</feature>
<dbReference type="PANTHER" id="PTHR30024:SF47">
    <property type="entry name" value="TAURINE-BINDING PERIPLASMIC PROTEIN"/>
    <property type="match status" value="1"/>
</dbReference>
<dbReference type="PROSITE" id="PS51257">
    <property type="entry name" value="PROKAR_LIPOPROTEIN"/>
    <property type="match status" value="1"/>
</dbReference>
<protein>
    <submittedName>
        <fullName evidence="6">Putative ABC-type nitrate/sulfonate/bicarbonate transport system, periplasmic component</fullName>
    </submittedName>
</protein>
<feature type="signal peptide" evidence="4">
    <location>
        <begin position="1"/>
        <end position="31"/>
    </location>
</feature>
<dbReference type="InterPro" id="IPR015168">
    <property type="entry name" value="SsuA/THI5"/>
</dbReference>
<organism evidence="6">
    <name type="scientific">Rhodococcus sp. PY11</name>
    <dbReference type="NCBI Taxonomy" id="551544"/>
    <lineage>
        <taxon>Bacteria</taxon>
        <taxon>Bacillati</taxon>
        <taxon>Actinomycetota</taxon>
        <taxon>Actinomycetes</taxon>
        <taxon>Mycobacteriales</taxon>
        <taxon>Nocardiaceae</taxon>
        <taxon>Rhodococcus</taxon>
    </lineage>
</organism>
<accession>B5MAB9</accession>
<dbReference type="PANTHER" id="PTHR30024">
    <property type="entry name" value="ALIPHATIC SULFONATES-BINDING PROTEIN-RELATED"/>
    <property type="match status" value="1"/>
</dbReference>
<dbReference type="Gene3D" id="3.40.190.10">
    <property type="entry name" value="Periplasmic binding protein-like II"/>
    <property type="match status" value="2"/>
</dbReference>
<evidence type="ECO:0000259" key="5">
    <source>
        <dbReference type="Pfam" id="PF09084"/>
    </source>
</evidence>
<evidence type="ECO:0000256" key="3">
    <source>
        <dbReference type="ARBA" id="ARBA00022729"/>
    </source>
</evidence>
<dbReference type="GO" id="GO:0042597">
    <property type="term" value="C:periplasmic space"/>
    <property type="evidence" value="ECO:0007669"/>
    <property type="project" value="UniProtKB-SubCell"/>
</dbReference>
<reference evidence="6" key="1">
    <citation type="submission" date="2008-04" db="EMBL/GenBank/DDBJ databases">
        <title>Cloning and characterization of genes for the degradation of 2-hydroxypyridine of Rhodococcus sp. strain PY11.</title>
        <authorList>
            <person name="Gasparaviciute R."/>
            <person name="Rutkiene R."/>
            <person name="Casaite V."/>
            <person name="Meskiene R."/>
            <person name="Kutanovas S."/>
            <person name="Meskys R."/>
        </authorList>
    </citation>
    <scope>NUCLEOTIDE SEQUENCE</scope>
    <source>
        <strain evidence="6">PY11</strain>
    </source>
</reference>
<dbReference type="Pfam" id="PF09084">
    <property type="entry name" value="NMT1"/>
    <property type="match status" value="1"/>
</dbReference>
<sequence length="340" mass="36370">MSSPRRRWFTAIAISVALTASLTACSSGSGAAVGDNGLPIVRFSALPDPAPLPVLVMQENGIDEKYGFDAEFLEVDPDVATTTFLMGESDIAIDQDAVGSAIANNEGHSVVSFYPALSNTASIVTRPDTGIDTPADLVGKRVGHFGMDSGTTQAIGVSLKEGFGIDITSFELVQSSPASLPELLASGEVDAIFDYEPYSSKAIESTGGKYVFQVTPYWNEAANWSPPLAMLTARAEWLSNNGELAQNVLKAWQEAEKIIADSGYQLFLQEPYAGFLDRDSVEELQTLATYCAQLPCYPGTWTQADVDEQMKYLQLLVDAGMLAEIPDTAPVATLDSLVTQ</sequence>
<comment type="similarity">
    <text evidence="2">Belongs to the bacterial solute-binding protein SsuA/TauA family.</text>
</comment>
<comment type="subcellular location">
    <subcellularLocation>
        <location evidence="1">Periplasm</location>
    </subcellularLocation>
</comment>
<evidence type="ECO:0000313" key="6">
    <source>
        <dbReference type="EMBL" id="CAR47847.1"/>
    </source>
</evidence>
<reference evidence="6" key="2">
    <citation type="submission" date="2008-08" db="EMBL/GenBank/DDBJ databases">
        <title>Analysis of genes encoding degradation of pyridine and pyridinols.</title>
        <authorList>
            <person name="Gasparaviciute R."/>
        </authorList>
    </citation>
    <scope>NUCLEOTIDE SEQUENCE</scope>
    <source>
        <strain evidence="6">PY11</strain>
    </source>
</reference>